<dbReference type="RefSeq" id="WP_258857888.1">
    <property type="nucleotide sequence ID" value="NZ_JANUGV010000006.1"/>
</dbReference>
<evidence type="ECO:0000313" key="2">
    <source>
        <dbReference type="EMBL" id="MCS0610292.1"/>
    </source>
</evidence>
<protein>
    <submittedName>
        <fullName evidence="2">Ester cyclase</fullName>
    </submittedName>
</protein>
<name>A0ABT2BP40_9BURK</name>
<dbReference type="Pfam" id="PF07366">
    <property type="entry name" value="SnoaL"/>
    <property type="match status" value="1"/>
</dbReference>
<keyword evidence="3" id="KW-1185">Reference proteome</keyword>
<dbReference type="Gene3D" id="3.10.450.50">
    <property type="match status" value="1"/>
</dbReference>
<gene>
    <name evidence="2" type="ORF">NX773_19165</name>
</gene>
<sequence>MHNQISPFLRLGALVIAMCGTSAALAGPQEELNKSVARRVFEEGLSQGIFTVPYTNDFVGHAGNGTFTRANGLAEAKGWRQAFPDLKMNVDLIVAENDLVAVRWTARGTNTGSGNGLPATGKSVTATGQATFRFVDGKIAEEWASGDTVGIMKQLGLWPASAQAPRR</sequence>
<dbReference type="Proteomes" id="UP001205861">
    <property type="component" value="Unassembled WGS sequence"/>
</dbReference>
<comment type="caution">
    <text evidence="2">The sequence shown here is derived from an EMBL/GenBank/DDBJ whole genome shotgun (WGS) entry which is preliminary data.</text>
</comment>
<dbReference type="SUPFAM" id="SSF54427">
    <property type="entry name" value="NTF2-like"/>
    <property type="match status" value="1"/>
</dbReference>
<keyword evidence="1" id="KW-0732">Signal</keyword>
<feature type="chain" id="PRO_5046624830" evidence="1">
    <location>
        <begin position="27"/>
        <end position="167"/>
    </location>
</feature>
<accession>A0ABT2BP40</accession>
<dbReference type="PANTHER" id="PTHR38436:SF1">
    <property type="entry name" value="ESTER CYCLASE"/>
    <property type="match status" value="1"/>
</dbReference>
<dbReference type="PANTHER" id="PTHR38436">
    <property type="entry name" value="POLYKETIDE CYCLASE SNOAL-LIKE DOMAIN"/>
    <property type="match status" value="1"/>
</dbReference>
<dbReference type="EMBL" id="JANUGV010000006">
    <property type="protein sequence ID" value="MCS0610292.1"/>
    <property type="molecule type" value="Genomic_DNA"/>
</dbReference>
<dbReference type="InterPro" id="IPR032710">
    <property type="entry name" value="NTF2-like_dom_sf"/>
</dbReference>
<proteinExistence type="predicted"/>
<evidence type="ECO:0000256" key="1">
    <source>
        <dbReference type="SAM" id="SignalP"/>
    </source>
</evidence>
<dbReference type="InterPro" id="IPR009959">
    <property type="entry name" value="Cyclase_SnoaL-like"/>
</dbReference>
<evidence type="ECO:0000313" key="3">
    <source>
        <dbReference type="Proteomes" id="UP001205861"/>
    </source>
</evidence>
<feature type="signal peptide" evidence="1">
    <location>
        <begin position="1"/>
        <end position="26"/>
    </location>
</feature>
<reference evidence="2 3" key="1">
    <citation type="submission" date="2022-08" db="EMBL/GenBank/DDBJ databases">
        <title>Reclassification of Massilia species as members of the genera Telluria, Duganella, Pseudoduganella, Mokoshia gen. nov. and Zemynaea gen. nov. using orthogonal and non-orthogonal genome-based approaches.</title>
        <authorList>
            <person name="Bowman J.P."/>
        </authorList>
    </citation>
    <scope>NUCLEOTIDE SEQUENCE [LARGE SCALE GENOMIC DNA]</scope>
    <source>
        <strain evidence="2 3">JCM 31607</strain>
    </source>
</reference>
<organism evidence="2 3">
    <name type="scientific">Massilia solisilvae</name>
    <dbReference type="NCBI Taxonomy" id="1811225"/>
    <lineage>
        <taxon>Bacteria</taxon>
        <taxon>Pseudomonadati</taxon>
        <taxon>Pseudomonadota</taxon>
        <taxon>Betaproteobacteria</taxon>
        <taxon>Burkholderiales</taxon>
        <taxon>Oxalobacteraceae</taxon>
        <taxon>Telluria group</taxon>
        <taxon>Massilia</taxon>
    </lineage>
</organism>